<feature type="transmembrane region" description="Helical" evidence="6">
    <location>
        <begin position="341"/>
        <end position="359"/>
    </location>
</feature>
<dbReference type="EMBL" id="QUAB01000047">
    <property type="protein sequence ID" value="REJ04393.1"/>
    <property type="molecule type" value="Genomic_DNA"/>
</dbReference>
<keyword evidence="2" id="KW-0813">Transport</keyword>
<evidence type="ECO:0000256" key="1">
    <source>
        <dbReference type="ARBA" id="ARBA00004651"/>
    </source>
</evidence>
<name>A0A371NQE2_9MICO</name>
<dbReference type="InterPro" id="IPR036259">
    <property type="entry name" value="MFS_trans_sf"/>
</dbReference>
<feature type="transmembrane region" description="Helical" evidence="6">
    <location>
        <begin position="12"/>
        <end position="34"/>
    </location>
</feature>
<comment type="caution">
    <text evidence="8">The sequence shown here is derived from an EMBL/GenBank/DDBJ whole genome shotgun (WGS) entry which is preliminary data.</text>
</comment>
<dbReference type="RefSeq" id="WP_116243336.1">
    <property type="nucleotide sequence ID" value="NZ_QUAB01000047.1"/>
</dbReference>
<dbReference type="PROSITE" id="PS50850">
    <property type="entry name" value="MFS"/>
    <property type="match status" value="1"/>
</dbReference>
<feature type="transmembrane region" description="Helical" evidence="6">
    <location>
        <begin position="167"/>
        <end position="188"/>
    </location>
</feature>
<dbReference type="Proteomes" id="UP000262172">
    <property type="component" value="Unassembled WGS sequence"/>
</dbReference>
<feature type="transmembrane region" description="Helical" evidence="6">
    <location>
        <begin position="81"/>
        <end position="101"/>
    </location>
</feature>
<dbReference type="Pfam" id="PF07690">
    <property type="entry name" value="MFS_1"/>
    <property type="match status" value="1"/>
</dbReference>
<feature type="transmembrane region" description="Helical" evidence="6">
    <location>
        <begin position="107"/>
        <end position="127"/>
    </location>
</feature>
<feature type="transmembrane region" description="Helical" evidence="6">
    <location>
        <begin position="54"/>
        <end position="74"/>
    </location>
</feature>
<evidence type="ECO:0000256" key="3">
    <source>
        <dbReference type="ARBA" id="ARBA00022692"/>
    </source>
</evidence>
<evidence type="ECO:0000256" key="4">
    <source>
        <dbReference type="ARBA" id="ARBA00022989"/>
    </source>
</evidence>
<dbReference type="Gene3D" id="1.20.1250.20">
    <property type="entry name" value="MFS general substrate transporter like domains"/>
    <property type="match status" value="1"/>
</dbReference>
<feature type="domain" description="Major facilitator superfamily (MFS) profile" evidence="7">
    <location>
        <begin position="16"/>
        <end position="465"/>
    </location>
</feature>
<dbReference type="GO" id="GO:0022857">
    <property type="term" value="F:transmembrane transporter activity"/>
    <property type="evidence" value="ECO:0007669"/>
    <property type="project" value="InterPro"/>
</dbReference>
<feature type="transmembrane region" description="Helical" evidence="6">
    <location>
        <begin position="231"/>
        <end position="251"/>
    </location>
</feature>
<dbReference type="OrthoDB" id="4484751at2"/>
<comment type="subcellular location">
    <subcellularLocation>
        <location evidence="1">Cell membrane</location>
        <topology evidence="1">Multi-pass membrane protein</topology>
    </subcellularLocation>
</comment>
<dbReference type="AlphaFoldDB" id="A0A371NQE2"/>
<keyword evidence="4 6" id="KW-1133">Transmembrane helix</keyword>
<feature type="transmembrane region" description="Helical" evidence="6">
    <location>
        <begin position="409"/>
        <end position="428"/>
    </location>
</feature>
<accession>A0A371NQE2</accession>
<dbReference type="GO" id="GO:0005886">
    <property type="term" value="C:plasma membrane"/>
    <property type="evidence" value="ECO:0007669"/>
    <property type="project" value="UniProtKB-SubCell"/>
</dbReference>
<feature type="transmembrane region" description="Helical" evidence="6">
    <location>
        <begin position="365"/>
        <end position="388"/>
    </location>
</feature>
<evidence type="ECO:0000256" key="6">
    <source>
        <dbReference type="SAM" id="Phobius"/>
    </source>
</evidence>
<feature type="transmembrane region" description="Helical" evidence="6">
    <location>
        <begin position="304"/>
        <end position="329"/>
    </location>
</feature>
<dbReference type="SUPFAM" id="SSF103473">
    <property type="entry name" value="MFS general substrate transporter"/>
    <property type="match status" value="1"/>
</dbReference>
<sequence length="478" mass="48623">MTTPTPAATTQRVAAVVGFLVFVELTSGFIQGYYLPLFGSIAAHLGVSDADITWFNTVQTLAAAVCVPILSRLGDIFGHRLMLRIGIVLVLAGTLLTAFAPNLPVMLAARLLIGPLAVWLPLEIGIVHSRVQGQSGRRAVGMLVSALTIGAVLGAIIGGFVGVALPIVPALLVPSAVVLACVIIVFTVVPESTMRTLSKIDWVGFALLAVGMLAILFGLRSAQGTGFGNLTTIVTLIVAAAVVIGFILWELRVESPAINVRVVASRALWPVYATSFLFGMSLFGTQTVMTTFYAADPDTVGYGFALSSGVIGLLTAASALVAAVGAALFAGIAAKTTMRGVLMLGVGLAAIANVLLAVGHDSFPVVIGTVVISGFGGGLLLGALPALVAELSPASETGIATGLYNTLKTLGGSVAGAVFAVVLSAFALPGTLASSVGGYVTVWLICAAAFALAFLLLMIVRVRGAQTTAVHTVAADVA</sequence>
<keyword evidence="9" id="KW-1185">Reference proteome</keyword>
<reference evidence="8 9" key="1">
    <citation type="submission" date="2018-08" db="EMBL/GenBank/DDBJ databases">
        <title>Isolation, diversity and antifungal activity of Actinobacteria from cow dung.</title>
        <authorList>
            <person name="Ling L."/>
        </authorList>
    </citation>
    <scope>NUCLEOTIDE SEQUENCE [LARGE SCALE GENOMIC DNA]</scope>
    <source>
        <strain evidence="8 9">NEAU-LLE</strain>
    </source>
</reference>
<evidence type="ECO:0000259" key="7">
    <source>
        <dbReference type="PROSITE" id="PS50850"/>
    </source>
</evidence>
<keyword evidence="5 6" id="KW-0472">Membrane</keyword>
<dbReference type="PANTHER" id="PTHR42718">
    <property type="entry name" value="MAJOR FACILITATOR SUPERFAMILY MULTIDRUG TRANSPORTER MFSC"/>
    <property type="match status" value="1"/>
</dbReference>
<evidence type="ECO:0000313" key="9">
    <source>
        <dbReference type="Proteomes" id="UP000262172"/>
    </source>
</evidence>
<feature type="transmembrane region" description="Helical" evidence="6">
    <location>
        <begin position="263"/>
        <end position="284"/>
    </location>
</feature>
<organism evidence="8 9">
    <name type="scientific">Microbacterium bovistercoris</name>
    <dbReference type="NCBI Taxonomy" id="2293570"/>
    <lineage>
        <taxon>Bacteria</taxon>
        <taxon>Bacillati</taxon>
        <taxon>Actinomycetota</taxon>
        <taxon>Actinomycetes</taxon>
        <taxon>Micrococcales</taxon>
        <taxon>Microbacteriaceae</taxon>
        <taxon>Microbacterium</taxon>
    </lineage>
</organism>
<feature type="transmembrane region" description="Helical" evidence="6">
    <location>
        <begin position="139"/>
        <end position="161"/>
    </location>
</feature>
<dbReference type="PANTHER" id="PTHR42718:SF9">
    <property type="entry name" value="MAJOR FACILITATOR SUPERFAMILY MULTIDRUG TRANSPORTER MFSC"/>
    <property type="match status" value="1"/>
</dbReference>
<keyword evidence="3 6" id="KW-0812">Transmembrane</keyword>
<evidence type="ECO:0000313" key="8">
    <source>
        <dbReference type="EMBL" id="REJ04393.1"/>
    </source>
</evidence>
<dbReference type="InterPro" id="IPR020846">
    <property type="entry name" value="MFS_dom"/>
</dbReference>
<feature type="transmembrane region" description="Helical" evidence="6">
    <location>
        <begin position="200"/>
        <end position="219"/>
    </location>
</feature>
<evidence type="ECO:0000256" key="2">
    <source>
        <dbReference type="ARBA" id="ARBA00022448"/>
    </source>
</evidence>
<evidence type="ECO:0000256" key="5">
    <source>
        <dbReference type="ARBA" id="ARBA00023136"/>
    </source>
</evidence>
<dbReference type="InterPro" id="IPR011701">
    <property type="entry name" value="MFS"/>
</dbReference>
<protein>
    <submittedName>
        <fullName evidence="8">MFS transporter</fullName>
    </submittedName>
</protein>
<proteinExistence type="predicted"/>
<dbReference type="Gene3D" id="1.20.1720.10">
    <property type="entry name" value="Multidrug resistance protein D"/>
    <property type="match status" value="1"/>
</dbReference>
<feature type="transmembrane region" description="Helical" evidence="6">
    <location>
        <begin position="440"/>
        <end position="460"/>
    </location>
</feature>
<gene>
    <name evidence="8" type="ORF">DY023_15985</name>
</gene>